<reference evidence="4" key="1">
    <citation type="journal article" date="2019" name="Int. J. Syst. Evol. Microbiol.">
        <title>The Global Catalogue of Microorganisms (GCM) 10K type strain sequencing project: providing services to taxonomists for standard genome sequencing and annotation.</title>
        <authorList>
            <consortium name="The Broad Institute Genomics Platform"/>
            <consortium name="The Broad Institute Genome Sequencing Center for Infectious Disease"/>
            <person name="Wu L."/>
            <person name="Ma J."/>
        </authorList>
    </citation>
    <scope>NUCLEOTIDE SEQUENCE [LARGE SCALE GENOMIC DNA]</scope>
    <source>
        <strain evidence="4">CCUG 57401</strain>
    </source>
</reference>
<dbReference type="PANTHER" id="PTHR47469">
    <property type="entry name" value="MONOOXYGENASE-LIKE"/>
    <property type="match status" value="1"/>
</dbReference>
<dbReference type="RefSeq" id="WP_376848277.1">
    <property type="nucleotide sequence ID" value="NZ_JBHSMF010000002.1"/>
</dbReference>
<comment type="caution">
    <text evidence="3">The sequence shown here is derived from an EMBL/GenBank/DDBJ whole genome shotgun (WGS) entry which is preliminary data.</text>
</comment>
<dbReference type="Pfam" id="PF22607">
    <property type="entry name" value="FAD_binding-like"/>
    <property type="match status" value="1"/>
</dbReference>
<dbReference type="EMBL" id="JBHSMF010000002">
    <property type="protein sequence ID" value="MFC5496250.1"/>
    <property type="molecule type" value="Genomic_DNA"/>
</dbReference>
<keyword evidence="4" id="KW-1185">Reference proteome</keyword>
<dbReference type="Pfam" id="PF01494">
    <property type="entry name" value="FAD_binding_3"/>
    <property type="match status" value="2"/>
</dbReference>
<dbReference type="InterPro" id="IPR054707">
    <property type="entry name" value="DhpH_subs-bd"/>
</dbReference>
<evidence type="ECO:0000259" key="2">
    <source>
        <dbReference type="Pfam" id="PF22607"/>
    </source>
</evidence>
<dbReference type="InterPro" id="IPR002938">
    <property type="entry name" value="FAD-bd"/>
</dbReference>
<dbReference type="SUPFAM" id="SSF51905">
    <property type="entry name" value="FAD/NAD(P)-binding domain"/>
    <property type="match status" value="1"/>
</dbReference>
<keyword evidence="3" id="KW-0560">Oxidoreductase</keyword>
<evidence type="ECO:0000313" key="3">
    <source>
        <dbReference type="EMBL" id="MFC5496250.1"/>
    </source>
</evidence>
<dbReference type="GO" id="GO:0004497">
    <property type="term" value="F:monooxygenase activity"/>
    <property type="evidence" value="ECO:0007669"/>
    <property type="project" value="UniProtKB-KW"/>
</dbReference>
<dbReference type="PRINTS" id="PR00420">
    <property type="entry name" value="RNGMNOXGNASE"/>
</dbReference>
<protein>
    <submittedName>
        <fullName evidence="3">FAD-dependent monooxygenase</fullName>
    </submittedName>
</protein>
<proteinExistence type="predicted"/>
<dbReference type="Gene3D" id="3.30.9.60">
    <property type="match status" value="1"/>
</dbReference>
<dbReference type="InterPro" id="IPR053212">
    <property type="entry name" value="DHP_3-monooxygenase"/>
</dbReference>
<accession>A0ABW0N6E0</accession>
<evidence type="ECO:0000259" key="1">
    <source>
        <dbReference type="Pfam" id="PF01494"/>
    </source>
</evidence>
<gene>
    <name evidence="3" type="ORF">ACFPOE_01770</name>
</gene>
<keyword evidence="3" id="KW-0503">Monooxygenase</keyword>
<sequence length="422" mass="45076">MSHVLVAGGSLGGLMAAVLLARAGHEVTVLEKAAGAMDGRGAGIVTHHALEEGLRRCGMPRDFALGITVPGRVTLDSDGRVLGEMEMPQVLTSWSRLYQLLHGMLPDLPRVQYRQGVVAQSVEQDAGKVRLHTSAGIFEGDLLVAADGIRSAVRQQYWPQVQPQYAGYVAWRGLCDEAVLSRGARDAVFDRFSFCLPPGEQMLGYPVAGAGNSTQPGERAWNFVWYRPAPAPDGLAQLLTDADGVHFPHGIPPARVSWRSVAAMRADGRRLLAPAFAEIVEKCAQPFLQPIHDLSSETLVDGAVALLGDAAFVARPHVGMGVTKAMQDALALDQAVRAHGATPQALQAYASVRQPAGQQVVQRARRLGAYMQACGQDGNSAQPRDALAVMAETAVDLERIELASRSSQPGATHNHPEETHHG</sequence>
<dbReference type="PANTHER" id="PTHR47469:SF2">
    <property type="entry name" value="OS06G0597600 PROTEIN"/>
    <property type="match status" value="1"/>
</dbReference>
<dbReference type="Gene3D" id="3.50.50.60">
    <property type="entry name" value="FAD/NAD(P)-binding domain"/>
    <property type="match status" value="2"/>
</dbReference>
<feature type="domain" description="2,6-dihydroxypyridine 3-monooxygenase substrate binding" evidence="2">
    <location>
        <begin position="165"/>
        <end position="293"/>
    </location>
</feature>
<dbReference type="InterPro" id="IPR036188">
    <property type="entry name" value="FAD/NAD-bd_sf"/>
</dbReference>
<dbReference type="NCBIfam" id="NF005566">
    <property type="entry name" value="PRK07236.1"/>
    <property type="match status" value="1"/>
</dbReference>
<organism evidence="3 4">
    <name type="scientific">Caenimonas terrae</name>
    <dbReference type="NCBI Taxonomy" id="696074"/>
    <lineage>
        <taxon>Bacteria</taxon>
        <taxon>Pseudomonadati</taxon>
        <taxon>Pseudomonadota</taxon>
        <taxon>Betaproteobacteria</taxon>
        <taxon>Burkholderiales</taxon>
        <taxon>Comamonadaceae</taxon>
        <taxon>Caenimonas</taxon>
    </lineage>
</organism>
<feature type="domain" description="FAD-binding" evidence="1">
    <location>
        <begin position="3"/>
        <end position="157"/>
    </location>
</feature>
<feature type="domain" description="FAD-binding" evidence="1">
    <location>
        <begin position="295"/>
        <end position="364"/>
    </location>
</feature>
<name>A0ABW0N6E0_9BURK</name>
<dbReference type="Proteomes" id="UP001596037">
    <property type="component" value="Unassembled WGS sequence"/>
</dbReference>
<dbReference type="SUPFAM" id="SSF54373">
    <property type="entry name" value="FAD-linked reductases, C-terminal domain"/>
    <property type="match status" value="1"/>
</dbReference>
<evidence type="ECO:0000313" key="4">
    <source>
        <dbReference type="Proteomes" id="UP001596037"/>
    </source>
</evidence>